<evidence type="ECO:0000313" key="2">
    <source>
        <dbReference type="Proteomes" id="UP001432027"/>
    </source>
</evidence>
<evidence type="ECO:0000313" key="1">
    <source>
        <dbReference type="EMBL" id="GMS81688.1"/>
    </source>
</evidence>
<comment type="caution">
    <text evidence="1">The sequence shown here is derived from an EMBL/GenBank/DDBJ whole genome shotgun (WGS) entry which is preliminary data.</text>
</comment>
<reference evidence="1" key="1">
    <citation type="submission" date="2023-10" db="EMBL/GenBank/DDBJ databases">
        <title>Genome assembly of Pristionchus species.</title>
        <authorList>
            <person name="Yoshida K."/>
            <person name="Sommer R.J."/>
        </authorList>
    </citation>
    <scope>NUCLEOTIDE SEQUENCE</scope>
    <source>
        <strain evidence="1">RS0144</strain>
    </source>
</reference>
<sequence>RELGKRMKICVFPMLGHENHGCEGAKRHQDYSLRLFYSSCKFLFELLCVLALRSDSANIDDLRECGTSEVVQLVRVDHHKLKPALQDRRGRGSHCRSACGTRRSPYRLSF</sequence>
<accession>A0AAV5SLZ5</accession>
<feature type="non-terminal residue" evidence="1">
    <location>
        <position position="1"/>
    </location>
</feature>
<dbReference type="EMBL" id="BTSX01000001">
    <property type="protein sequence ID" value="GMS81688.1"/>
    <property type="molecule type" value="Genomic_DNA"/>
</dbReference>
<proteinExistence type="predicted"/>
<evidence type="ECO:0008006" key="3">
    <source>
        <dbReference type="Google" id="ProtNLM"/>
    </source>
</evidence>
<keyword evidence="2" id="KW-1185">Reference proteome</keyword>
<organism evidence="1 2">
    <name type="scientific">Pristionchus entomophagus</name>
    <dbReference type="NCBI Taxonomy" id="358040"/>
    <lineage>
        <taxon>Eukaryota</taxon>
        <taxon>Metazoa</taxon>
        <taxon>Ecdysozoa</taxon>
        <taxon>Nematoda</taxon>
        <taxon>Chromadorea</taxon>
        <taxon>Rhabditida</taxon>
        <taxon>Rhabditina</taxon>
        <taxon>Diplogasteromorpha</taxon>
        <taxon>Diplogasteroidea</taxon>
        <taxon>Neodiplogasteridae</taxon>
        <taxon>Pristionchus</taxon>
    </lineage>
</organism>
<dbReference type="AlphaFoldDB" id="A0AAV5SLZ5"/>
<protein>
    <recommendedName>
        <fullName evidence="3">Ribosomal protein</fullName>
    </recommendedName>
</protein>
<dbReference type="Proteomes" id="UP001432027">
    <property type="component" value="Unassembled WGS sequence"/>
</dbReference>
<name>A0AAV5SLZ5_9BILA</name>
<gene>
    <name evidence="1" type="ORF">PENTCL1PPCAC_3863</name>
</gene>